<dbReference type="EMBL" id="BK015477">
    <property type="protein sequence ID" value="DAE08842.1"/>
    <property type="molecule type" value="Genomic_DNA"/>
</dbReference>
<evidence type="ECO:0000313" key="1">
    <source>
        <dbReference type="EMBL" id="DAE08842.1"/>
    </source>
</evidence>
<reference evidence="1" key="1">
    <citation type="journal article" date="2021" name="Proc. Natl. Acad. Sci. U.S.A.">
        <title>A Catalog of Tens of Thousands of Viruses from Human Metagenomes Reveals Hidden Associations with Chronic Diseases.</title>
        <authorList>
            <person name="Tisza M.J."/>
            <person name="Buck C.B."/>
        </authorList>
    </citation>
    <scope>NUCLEOTIDE SEQUENCE</scope>
    <source>
        <strain evidence="1">Ct8dV2</strain>
    </source>
</reference>
<name>A0A8S5PPQ8_9CAUD</name>
<protein>
    <submittedName>
        <fullName evidence="1">Uncharacterized protein</fullName>
    </submittedName>
</protein>
<proteinExistence type="predicted"/>
<organism evidence="1">
    <name type="scientific">Podoviridae sp. ct8dV2</name>
    <dbReference type="NCBI Taxonomy" id="2825222"/>
    <lineage>
        <taxon>Viruses</taxon>
        <taxon>Duplodnaviria</taxon>
        <taxon>Heunggongvirae</taxon>
        <taxon>Uroviricota</taxon>
        <taxon>Caudoviricetes</taxon>
    </lineage>
</organism>
<accession>A0A8S5PPQ8</accession>
<sequence>MIGWTRCTRVQYEALGSKKEDEFYYISDEGILFLGEVCYGRKFSVVSEFPTSGAAGVVYINQMTFEVRIWSNGAWSTVGLPKSDAVNASSTNAQLATAKAVYDFVLGELAKIDAGAGGRLHPAVQDIAALKTVSGMLDKDLILVEDAGALYRYDAQSIDAGDDDKVVQGGGDGRWIKMITALTMTGGNGVSISGTTIALNADTTVFEFGEDGKLKLKSSALDGKMNVVSGAKAGNIASFGAGGQVADSGKVFGGDAIAATPDGNTLATEKAVAAALTLKTIE</sequence>